<dbReference type="PROSITE" id="PS50144">
    <property type="entry name" value="MATH"/>
    <property type="match status" value="1"/>
</dbReference>
<accession>A0A6L5BC17</accession>
<keyword evidence="3" id="KW-1185">Reference proteome</keyword>
<protein>
    <recommendedName>
        <fullName evidence="1">MATH domain-containing protein</fullName>
    </recommendedName>
</protein>
<dbReference type="SUPFAM" id="SSF49599">
    <property type="entry name" value="TRAF domain-like"/>
    <property type="match status" value="2"/>
</dbReference>
<dbReference type="InterPro" id="IPR002083">
    <property type="entry name" value="MATH/TRAF_dom"/>
</dbReference>
<evidence type="ECO:0000313" key="3">
    <source>
        <dbReference type="Proteomes" id="UP000593563"/>
    </source>
</evidence>
<dbReference type="AlphaFoldDB" id="A0A6L5BC17"/>
<dbReference type="Gene3D" id="2.60.210.10">
    <property type="entry name" value="Apoptosis, Tumor Necrosis Factor Receptor Associated Protein 2, Chain A"/>
    <property type="match status" value="3"/>
</dbReference>
<sequence length="287" mass="33145">MVLHSSISPKKKQELIHGTRDVPPADFLLKIESFSKLPELINNQKKKYYESCCFEAGGFNWRFRLLVLRANRVQEKKIISVYLVLDESNVLPTDGDNRYKHFNKEKTCQGFSNVISLSRLKCASNGYLVNDSCVFGVEVQVIKNTRTAECLSFIQIPPEDLRIQIKTDYVNNSLCMKLKLDDTNYGTLAGLIGWLRRENDHRLYAIYTLGVKNQLHKDQDVKYSIGKWFNPEPTVVTWEHIIDMKELYNQSKGFLVDDVLIVEAHIEWMFASKDIIVDGMKVGEEEN</sequence>
<reference evidence="2" key="1">
    <citation type="submission" date="2020-01" db="EMBL/GenBank/DDBJ databases">
        <title>The Celery Genome Sequence Reveals Sequential Paleo-tetraploidization, Resistance Gene Elimination, Karyotype Evolution, and Functional Innovation in Apiales.</title>
        <authorList>
            <person name="Song X."/>
        </authorList>
    </citation>
    <scope>NUCLEOTIDE SEQUENCE</scope>
    <source>
        <tissue evidence="2">Leaf</tissue>
    </source>
</reference>
<name>A0A6L5BC17_APIGR</name>
<feature type="domain" description="MATH" evidence="1">
    <location>
        <begin position="24"/>
        <end position="139"/>
    </location>
</feature>
<gene>
    <name evidence="2" type="ORF">AG4045_006465</name>
</gene>
<evidence type="ECO:0000313" key="2">
    <source>
        <dbReference type="EMBL" id="KAF1002192.1"/>
    </source>
</evidence>
<dbReference type="EMBL" id="WRXP01001582">
    <property type="protein sequence ID" value="KAF1002192.1"/>
    <property type="molecule type" value="Genomic_DNA"/>
</dbReference>
<dbReference type="InterPro" id="IPR008974">
    <property type="entry name" value="TRAF-like"/>
</dbReference>
<comment type="caution">
    <text evidence="2">The sequence shown here is derived from an EMBL/GenBank/DDBJ whole genome shotgun (WGS) entry which is preliminary data.</text>
</comment>
<dbReference type="Proteomes" id="UP000593563">
    <property type="component" value="Unassembled WGS sequence"/>
</dbReference>
<organism evidence="2 3">
    <name type="scientific">Apium graveolens</name>
    <name type="common">Celery</name>
    <dbReference type="NCBI Taxonomy" id="4045"/>
    <lineage>
        <taxon>Eukaryota</taxon>
        <taxon>Viridiplantae</taxon>
        <taxon>Streptophyta</taxon>
        <taxon>Embryophyta</taxon>
        <taxon>Tracheophyta</taxon>
        <taxon>Spermatophyta</taxon>
        <taxon>Magnoliopsida</taxon>
        <taxon>eudicotyledons</taxon>
        <taxon>Gunneridae</taxon>
        <taxon>Pentapetalae</taxon>
        <taxon>asterids</taxon>
        <taxon>campanulids</taxon>
        <taxon>Apiales</taxon>
        <taxon>Apiaceae</taxon>
        <taxon>Apioideae</taxon>
        <taxon>apioid superclade</taxon>
        <taxon>Apieae</taxon>
        <taxon>Apium</taxon>
    </lineage>
</organism>
<evidence type="ECO:0000259" key="1">
    <source>
        <dbReference type="PROSITE" id="PS50144"/>
    </source>
</evidence>
<dbReference type="PANTHER" id="PTHR46162">
    <property type="entry name" value="TRAF-LIKE FAMILY PROTEIN"/>
    <property type="match status" value="1"/>
</dbReference>
<dbReference type="CDD" id="cd00121">
    <property type="entry name" value="MATH"/>
    <property type="match status" value="1"/>
</dbReference>
<dbReference type="PANTHER" id="PTHR46162:SF2">
    <property type="entry name" value="ANKYRIN REPEAT-CONTAINING PROTEIN-RELATED"/>
    <property type="match status" value="1"/>
</dbReference>
<proteinExistence type="predicted"/>